<protein>
    <recommendedName>
        <fullName evidence="1">CxC6 like cysteine cluster associated with KDZ domain-containing protein</fullName>
    </recommendedName>
</protein>
<sequence length="272" mass="30786">MNDICCVVDCGTPSEKGFQTCQEPTHRALEHVGTEHRSAMFQLRKRLEQSERAQLEDALGNDAGEVAADEVVEVDKDGECDGKDEAGNLKPRARFGRRRTHNEQLCVATCGIIVGRATMFGSEAPNGCREFLRQVYPTTTSLPNFIFFDNACKLKKHIDAVGDHHFDACALPVDVFHMKSNHKGSDTYCGFFCNPARFPDLIQGGKWRFNSSAAEMTNAWLGGFQAIVREMREDRYDFFLDEMIKQRNRMFIADLRNRGARPYHIPRTALLD</sequence>
<comment type="caution">
    <text evidence="2">The sequence shown here is derived from an EMBL/GenBank/DDBJ whole genome shotgun (WGS) entry which is preliminary data.</text>
</comment>
<dbReference type="InterPro" id="IPR040898">
    <property type="entry name" value="CxC6"/>
</dbReference>
<proteinExistence type="predicted"/>
<name>A0A4Y9Y010_9APHY</name>
<dbReference type="EMBL" id="SEKV01000570">
    <property type="protein sequence ID" value="TFY55670.1"/>
    <property type="molecule type" value="Genomic_DNA"/>
</dbReference>
<organism evidence="2 3">
    <name type="scientific">Rhodofomes roseus</name>
    <dbReference type="NCBI Taxonomy" id="34475"/>
    <lineage>
        <taxon>Eukaryota</taxon>
        <taxon>Fungi</taxon>
        <taxon>Dikarya</taxon>
        <taxon>Basidiomycota</taxon>
        <taxon>Agaricomycotina</taxon>
        <taxon>Agaricomycetes</taxon>
        <taxon>Polyporales</taxon>
        <taxon>Rhodofomes</taxon>
    </lineage>
</organism>
<gene>
    <name evidence="2" type="ORF">EVJ58_g8099</name>
</gene>
<evidence type="ECO:0000313" key="2">
    <source>
        <dbReference type="EMBL" id="TFY55670.1"/>
    </source>
</evidence>
<evidence type="ECO:0000259" key="1">
    <source>
        <dbReference type="Pfam" id="PF18721"/>
    </source>
</evidence>
<dbReference type="Proteomes" id="UP000298390">
    <property type="component" value="Unassembled WGS sequence"/>
</dbReference>
<dbReference type="AlphaFoldDB" id="A0A4Y9Y010"/>
<accession>A0A4Y9Y010</accession>
<dbReference type="Pfam" id="PF18721">
    <property type="entry name" value="CxC6"/>
    <property type="match status" value="1"/>
</dbReference>
<dbReference type="STRING" id="34475.A0A4Y9Y010"/>
<feature type="domain" description="CxC6 like cysteine cluster associated with KDZ" evidence="1">
    <location>
        <begin position="2"/>
        <end position="31"/>
    </location>
</feature>
<reference evidence="2 3" key="1">
    <citation type="submission" date="2019-01" db="EMBL/GenBank/DDBJ databases">
        <title>Genome sequencing of the rare red list fungi Fomitopsis rosea.</title>
        <authorList>
            <person name="Buettner E."/>
            <person name="Kellner H."/>
        </authorList>
    </citation>
    <scope>NUCLEOTIDE SEQUENCE [LARGE SCALE GENOMIC DNA]</scope>
    <source>
        <strain evidence="2 3">DSM 105464</strain>
    </source>
</reference>
<evidence type="ECO:0000313" key="3">
    <source>
        <dbReference type="Proteomes" id="UP000298390"/>
    </source>
</evidence>